<organism evidence="2 3">
    <name type="scientific">Lactiplantibacillus pentosus</name>
    <name type="common">Lactobacillus pentosus</name>
    <dbReference type="NCBI Taxonomy" id="1589"/>
    <lineage>
        <taxon>Bacteria</taxon>
        <taxon>Bacillati</taxon>
        <taxon>Bacillota</taxon>
        <taxon>Bacilli</taxon>
        <taxon>Lactobacillales</taxon>
        <taxon>Lactobacillaceae</taxon>
        <taxon>Lactiplantibacillus</taxon>
    </lineage>
</organism>
<evidence type="ECO:0000313" key="2">
    <source>
        <dbReference type="EMBL" id="PRO94269.1"/>
    </source>
</evidence>
<keyword evidence="3" id="KW-1185">Reference proteome</keyword>
<feature type="transmembrane region" description="Helical" evidence="1">
    <location>
        <begin position="12"/>
        <end position="30"/>
    </location>
</feature>
<reference evidence="2 3" key="1">
    <citation type="submission" date="2018-03" db="EMBL/GenBank/DDBJ databases">
        <title>Draft Genome Sequences of six Lactobacillus pentosus Strains Isolated from Brines of Traditionally Fermented Spanish-Style Green Table Olives.</title>
        <authorList>
            <person name="Calero-Delgado B."/>
            <person name="Martin-Platero A.M."/>
            <person name="Perez-Pulido A.J."/>
            <person name="Benitez-Cabello A."/>
            <person name="Casimiro-Soriguer C.S."/>
            <person name="Martinez-Bueno M."/>
            <person name="Arroyo-Lopez F.N."/>
            <person name="Rodriguez-Gomez F."/>
            <person name="Bautista-Gallego J."/>
            <person name="Garrido-Fernandez A."/>
            <person name="Jimenez-Diaz R."/>
        </authorList>
    </citation>
    <scope>NUCLEOTIDE SEQUENCE [LARGE SCALE GENOMIC DNA]</scope>
    <source>
        <strain evidence="2 3">IG2</strain>
    </source>
</reference>
<feature type="transmembrane region" description="Helical" evidence="1">
    <location>
        <begin position="42"/>
        <end position="58"/>
    </location>
</feature>
<dbReference type="EMBL" id="PVOB01000180">
    <property type="protein sequence ID" value="PRO94269.1"/>
    <property type="molecule type" value="Genomic_DNA"/>
</dbReference>
<name>A0ABX5D043_LACPE</name>
<keyword evidence="1" id="KW-0472">Membrane</keyword>
<gene>
    <name evidence="2" type="ORF">C6Y08_10890</name>
</gene>
<keyword evidence="1" id="KW-0812">Transmembrane</keyword>
<accession>A0ABX5D043</accession>
<keyword evidence="1" id="KW-1133">Transmembrane helix</keyword>
<comment type="caution">
    <text evidence="2">The sequence shown here is derived from an EMBL/GenBank/DDBJ whole genome shotgun (WGS) entry which is preliminary data.</text>
</comment>
<protein>
    <submittedName>
        <fullName evidence="2">Pirin</fullName>
    </submittedName>
</protein>
<sequence length="62" mass="7084">MFIKNIGFNSNYFKTWSFWLGILTVVGLIGDPILHYHSSTSPWLPILIAILLFVAAFTKKNK</sequence>
<evidence type="ECO:0000313" key="3">
    <source>
        <dbReference type="Proteomes" id="UP000238378"/>
    </source>
</evidence>
<dbReference type="Proteomes" id="UP000238378">
    <property type="component" value="Unassembled WGS sequence"/>
</dbReference>
<evidence type="ECO:0000256" key="1">
    <source>
        <dbReference type="SAM" id="Phobius"/>
    </source>
</evidence>
<proteinExistence type="predicted"/>